<keyword evidence="3 4" id="KW-0408">Iron</keyword>
<protein>
    <recommendedName>
        <fullName evidence="5">Cytochrome b5 heme-binding domain-containing protein</fullName>
    </recommendedName>
</protein>
<dbReference type="SUPFAM" id="SSF55856">
    <property type="entry name" value="Cytochrome b5-like heme/steroid binding domain"/>
    <property type="match status" value="1"/>
</dbReference>
<dbReference type="OrthoDB" id="260519at2759"/>
<dbReference type="EMBL" id="KL363251">
    <property type="protein sequence ID" value="KFD50571.1"/>
    <property type="molecule type" value="Genomic_DNA"/>
</dbReference>
<dbReference type="Pfam" id="PF00173">
    <property type="entry name" value="Cyt-b5"/>
    <property type="match status" value="1"/>
</dbReference>
<evidence type="ECO:0000256" key="3">
    <source>
        <dbReference type="ARBA" id="ARBA00023004"/>
    </source>
</evidence>
<evidence type="ECO:0000259" key="5">
    <source>
        <dbReference type="PROSITE" id="PS50255"/>
    </source>
</evidence>
<dbReference type="GO" id="GO:0046872">
    <property type="term" value="F:metal ion binding"/>
    <property type="evidence" value="ECO:0007669"/>
    <property type="project" value="UniProtKB-UniRule"/>
</dbReference>
<dbReference type="GO" id="GO:0020037">
    <property type="term" value="F:heme binding"/>
    <property type="evidence" value="ECO:0007669"/>
    <property type="project" value="UniProtKB-UniRule"/>
</dbReference>
<sequence length="112" mass="12526">MDCWKEFVSNLEDPSGTGGKLLSVTTEMLKDHSTPDDLWILLDGKVYNITHYLRFHPGGSEALINAIGKDGKPAVQCHIWVNCHSILERCLVGYFVDQPSSNEGKPNRKANR</sequence>
<gene>
    <name evidence="6" type="ORF">M513_08520</name>
</gene>
<evidence type="ECO:0000256" key="1">
    <source>
        <dbReference type="ARBA" id="ARBA00022617"/>
    </source>
</evidence>
<evidence type="ECO:0000256" key="2">
    <source>
        <dbReference type="ARBA" id="ARBA00022723"/>
    </source>
</evidence>
<reference evidence="6 7" key="1">
    <citation type="journal article" date="2014" name="Nat. Genet.">
        <title>Genome and transcriptome of the porcine whipworm Trichuris suis.</title>
        <authorList>
            <person name="Jex A.R."/>
            <person name="Nejsum P."/>
            <person name="Schwarz E.M."/>
            <person name="Hu L."/>
            <person name="Young N.D."/>
            <person name="Hall R.S."/>
            <person name="Korhonen P.K."/>
            <person name="Liao S."/>
            <person name="Thamsborg S."/>
            <person name="Xia J."/>
            <person name="Xu P."/>
            <person name="Wang S."/>
            <person name="Scheerlinck J.P."/>
            <person name="Hofmann A."/>
            <person name="Sternberg P.W."/>
            <person name="Wang J."/>
            <person name="Gasser R.B."/>
        </authorList>
    </citation>
    <scope>NUCLEOTIDE SEQUENCE [LARGE SCALE GENOMIC DNA]</scope>
    <source>
        <strain evidence="6">DCEP-RM93M</strain>
    </source>
</reference>
<keyword evidence="2 4" id="KW-0479">Metal-binding</keyword>
<feature type="domain" description="Cytochrome b5 heme-binding" evidence="5">
    <location>
        <begin position="21"/>
        <end position="85"/>
    </location>
</feature>
<accession>A0A085M025</accession>
<evidence type="ECO:0000313" key="7">
    <source>
        <dbReference type="Proteomes" id="UP000030764"/>
    </source>
</evidence>
<dbReference type="GO" id="GO:0005737">
    <property type="term" value="C:cytoplasm"/>
    <property type="evidence" value="ECO:0007669"/>
    <property type="project" value="TreeGrafter"/>
</dbReference>
<dbReference type="PANTHER" id="PTHR46237:SF1">
    <property type="entry name" value="CYTOCHROME B5 REDUCTASE 4"/>
    <property type="match status" value="1"/>
</dbReference>
<dbReference type="PROSITE" id="PS50255">
    <property type="entry name" value="CYTOCHROME_B5_2"/>
    <property type="match status" value="1"/>
</dbReference>
<dbReference type="Proteomes" id="UP000030764">
    <property type="component" value="Unassembled WGS sequence"/>
</dbReference>
<dbReference type="GO" id="GO:0004128">
    <property type="term" value="F:cytochrome-b5 reductase activity, acting on NAD(P)H"/>
    <property type="evidence" value="ECO:0007669"/>
    <property type="project" value="TreeGrafter"/>
</dbReference>
<keyword evidence="7" id="KW-1185">Reference proteome</keyword>
<keyword evidence="1 4" id="KW-0349">Heme</keyword>
<dbReference type="Gene3D" id="3.10.120.10">
    <property type="entry name" value="Cytochrome b5-like heme/steroid binding domain"/>
    <property type="match status" value="1"/>
</dbReference>
<dbReference type="PROSITE" id="PS00191">
    <property type="entry name" value="CYTOCHROME_B5_1"/>
    <property type="match status" value="1"/>
</dbReference>
<dbReference type="InterPro" id="IPR051872">
    <property type="entry name" value="Cytochrome_b5/Flavoprotein_Rdt"/>
</dbReference>
<proteinExistence type="inferred from homology"/>
<evidence type="ECO:0000313" key="6">
    <source>
        <dbReference type="EMBL" id="KFD50571.1"/>
    </source>
</evidence>
<dbReference type="AlphaFoldDB" id="A0A085M025"/>
<dbReference type="InterPro" id="IPR036400">
    <property type="entry name" value="Cyt_B5-like_heme/steroid_sf"/>
</dbReference>
<dbReference type="PANTHER" id="PTHR46237">
    <property type="entry name" value="CYTOCHROME B5 REDUCTASE 4 FAMILY MEMBER"/>
    <property type="match status" value="1"/>
</dbReference>
<evidence type="ECO:0000256" key="4">
    <source>
        <dbReference type="RuleBase" id="RU362121"/>
    </source>
</evidence>
<name>A0A085M025_9BILA</name>
<dbReference type="InterPro" id="IPR001199">
    <property type="entry name" value="Cyt_B5-like_heme/steroid-bd"/>
</dbReference>
<dbReference type="SMART" id="SM01117">
    <property type="entry name" value="Cyt-b5"/>
    <property type="match status" value="1"/>
</dbReference>
<organism evidence="6 7">
    <name type="scientific">Trichuris suis</name>
    <name type="common">pig whipworm</name>
    <dbReference type="NCBI Taxonomy" id="68888"/>
    <lineage>
        <taxon>Eukaryota</taxon>
        <taxon>Metazoa</taxon>
        <taxon>Ecdysozoa</taxon>
        <taxon>Nematoda</taxon>
        <taxon>Enoplea</taxon>
        <taxon>Dorylaimia</taxon>
        <taxon>Trichinellida</taxon>
        <taxon>Trichuridae</taxon>
        <taxon>Trichuris</taxon>
    </lineage>
</organism>
<dbReference type="InterPro" id="IPR018506">
    <property type="entry name" value="Cyt_B5_heme-BS"/>
</dbReference>
<comment type="similarity">
    <text evidence="4">Belongs to the cytochrome b5 family.</text>
</comment>